<gene>
    <name evidence="3" type="primary">xdhC</name>
    <name evidence="3" type="ORF">Q4490_01190</name>
</gene>
<name>A0AAW7XGG0_9GAMM</name>
<feature type="domain" description="XdhC- CoxI" evidence="1">
    <location>
        <begin position="15"/>
        <end position="79"/>
    </location>
</feature>
<accession>A0AAW7XGG0</accession>
<reference evidence="3" key="1">
    <citation type="submission" date="2023-07" db="EMBL/GenBank/DDBJ databases">
        <title>Genome content predicts the carbon catabolic preferences of heterotrophic bacteria.</title>
        <authorList>
            <person name="Gralka M."/>
        </authorList>
    </citation>
    <scope>NUCLEOTIDE SEQUENCE</scope>
    <source>
        <strain evidence="3">I2M16</strain>
    </source>
</reference>
<dbReference type="InterPro" id="IPR003777">
    <property type="entry name" value="XdhC_CoxI"/>
</dbReference>
<proteinExistence type="predicted"/>
<dbReference type="PANTHER" id="PTHR30388:SF6">
    <property type="entry name" value="XANTHINE DEHYDROGENASE SUBUNIT A-RELATED"/>
    <property type="match status" value="1"/>
</dbReference>
<dbReference type="AlphaFoldDB" id="A0AAW7XGG0"/>
<dbReference type="NCBIfam" id="TIGR02964">
    <property type="entry name" value="xanthine_xdhC"/>
    <property type="match status" value="1"/>
</dbReference>
<dbReference type="Proteomes" id="UP001169862">
    <property type="component" value="Unassembled WGS sequence"/>
</dbReference>
<dbReference type="PANTHER" id="PTHR30388">
    <property type="entry name" value="ALDEHYDE OXIDOREDUCTASE MOLYBDENUM COFACTOR ASSEMBLY PROTEIN"/>
    <property type="match status" value="1"/>
</dbReference>
<comment type="caution">
    <text evidence="3">The sequence shown here is derived from an EMBL/GenBank/DDBJ whole genome shotgun (WGS) entry which is preliminary data.</text>
</comment>
<dbReference type="Gene3D" id="3.40.50.720">
    <property type="entry name" value="NAD(P)-binding Rossmann-like Domain"/>
    <property type="match status" value="1"/>
</dbReference>
<dbReference type="InterPro" id="IPR027051">
    <property type="entry name" value="XdhC_Rossmann_dom"/>
</dbReference>
<dbReference type="RefSeq" id="WP_075172387.1">
    <property type="nucleotide sequence ID" value="NZ_JAGDZI010000018.1"/>
</dbReference>
<dbReference type="Pfam" id="PF13478">
    <property type="entry name" value="XdhC_C"/>
    <property type="match status" value="1"/>
</dbReference>
<dbReference type="InterPro" id="IPR014308">
    <property type="entry name" value="Xanthine_DH_XdhC"/>
</dbReference>
<dbReference type="EMBL" id="JAUOPG010000001">
    <property type="protein sequence ID" value="MDO6452167.1"/>
    <property type="molecule type" value="Genomic_DNA"/>
</dbReference>
<evidence type="ECO:0000313" key="4">
    <source>
        <dbReference type="Proteomes" id="UP001169862"/>
    </source>
</evidence>
<evidence type="ECO:0000259" key="1">
    <source>
        <dbReference type="Pfam" id="PF02625"/>
    </source>
</evidence>
<protein>
    <submittedName>
        <fullName evidence="3">Xanthine dehydrogenase accessory protein XdhC</fullName>
    </submittedName>
</protein>
<feature type="domain" description="XdhC Rossmann" evidence="2">
    <location>
        <begin position="108"/>
        <end position="249"/>
    </location>
</feature>
<dbReference type="Pfam" id="PF02625">
    <property type="entry name" value="XdhC_CoxI"/>
    <property type="match status" value="1"/>
</dbReference>
<organism evidence="3 4">
    <name type="scientific">Neptunomonas phycophila</name>
    <dbReference type="NCBI Taxonomy" id="1572645"/>
    <lineage>
        <taxon>Bacteria</taxon>
        <taxon>Pseudomonadati</taxon>
        <taxon>Pseudomonadota</taxon>
        <taxon>Gammaproteobacteria</taxon>
        <taxon>Oceanospirillales</taxon>
        <taxon>Oceanospirillaceae</taxon>
        <taxon>Neptunomonas</taxon>
    </lineage>
</organism>
<sequence>MTSTSWIQQLATITAAGESAVLVTVAEHKGSTPREAGAKMIVTTEQCYDTIGGGHLEHKAIKHARLLLANRAQRSQIEHFALGASLGQCCGGAITLLFEPINPPALTVAIFGAGHVAKALVPIIGHLPCQVRWIDSREHEFPSIIPSNTQPIISEQLTDDVQDLPPNSYVLVMTHNHQLDQAIVETVLARKDALHLGMIGSDTKRRKCEHRLRHKGFTEQEIMQLTCPIGLTSISGKLPGEIAVSVAAHLIQTYQQQVATACKQGTQNTSSHAEIHHLG</sequence>
<evidence type="ECO:0000259" key="2">
    <source>
        <dbReference type="Pfam" id="PF13478"/>
    </source>
</evidence>
<dbReference type="InterPro" id="IPR052698">
    <property type="entry name" value="MoCofactor_Util/Proc"/>
</dbReference>
<evidence type="ECO:0000313" key="3">
    <source>
        <dbReference type="EMBL" id="MDO6452167.1"/>
    </source>
</evidence>